<evidence type="ECO:0000313" key="2">
    <source>
        <dbReference type="EMBL" id="THH34347.1"/>
    </source>
</evidence>
<gene>
    <name evidence="2" type="ORF">E4021_17750</name>
</gene>
<evidence type="ECO:0000256" key="1">
    <source>
        <dbReference type="SAM" id="Phobius"/>
    </source>
</evidence>
<dbReference type="RefSeq" id="WP_136460825.1">
    <property type="nucleotide sequence ID" value="NZ_SRSF01000021.1"/>
</dbReference>
<keyword evidence="1" id="KW-0472">Membrane</keyword>
<sequence>MKNVDAISKIVAALIAAGGFIWGIIEFQQRQFFNETHEFRWRLWEERLKVYTDLQQVSADIIIFRNDSIALDSLEEKLDRLYYSALVVVEDPEVEAKVIEYRESLNDFRQGIKDSHFLKRKQIDMMKGLSASLKKRQQLLFDD</sequence>
<dbReference type="EMBL" id="SRSF01000021">
    <property type="protein sequence ID" value="THH34347.1"/>
    <property type="molecule type" value="Genomic_DNA"/>
</dbReference>
<comment type="caution">
    <text evidence="2">The sequence shown here is derived from an EMBL/GenBank/DDBJ whole genome shotgun (WGS) entry which is preliminary data.</text>
</comment>
<reference evidence="2 3" key="1">
    <citation type="submission" date="2019-04" db="EMBL/GenBank/DDBJ databases">
        <title>Lewinella litorea sp. nov., isolated from a marine sand.</title>
        <authorList>
            <person name="Yoon J.-H."/>
        </authorList>
    </citation>
    <scope>NUCLEOTIDE SEQUENCE [LARGE SCALE GENOMIC DNA]</scope>
    <source>
        <strain evidence="2 3">HSMS-39</strain>
    </source>
</reference>
<proteinExistence type="predicted"/>
<name>A0A4S4N7Q5_9BACT</name>
<dbReference type="Proteomes" id="UP000308528">
    <property type="component" value="Unassembled WGS sequence"/>
</dbReference>
<keyword evidence="1" id="KW-0812">Transmembrane</keyword>
<dbReference type="AlphaFoldDB" id="A0A4S4N7Q5"/>
<keyword evidence="3" id="KW-1185">Reference proteome</keyword>
<evidence type="ECO:0000313" key="3">
    <source>
        <dbReference type="Proteomes" id="UP000308528"/>
    </source>
</evidence>
<dbReference type="OrthoDB" id="8479964at2"/>
<organism evidence="2 3">
    <name type="scientific">Neolewinella litorea</name>
    <dbReference type="NCBI Taxonomy" id="2562452"/>
    <lineage>
        <taxon>Bacteria</taxon>
        <taxon>Pseudomonadati</taxon>
        <taxon>Bacteroidota</taxon>
        <taxon>Saprospiria</taxon>
        <taxon>Saprospirales</taxon>
        <taxon>Lewinellaceae</taxon>
        <taxon>Neolewinella</taxon>
    </lineage>
</organism>
<feature type="transmembrane region" description="Helical" evidence="1">
    <location>
        <begin position="6"/>
        <end position="25"/>
    </location>
</feature>
<accession>A0A4S4N7Q5</accession>
<protein>
    <submittedName>
        <fullName evidence="2">Uncharacterized protein</fullName>
    </submittedName>
</protein>
<keyword evidence="1" id="KW-1133">Transmembrane helix</keyword>